<dbReference type="Gene3D" id="1.20.1050.10">
    <property type="match status" value="1"/>
</dbReference>
<dbReference type="Proteomes" id="UP000050425">
    <property type="component" value="Unassembled WGS sequence"/>
</dbReference>
<proteinExistence type="predicted"/>
<dbReference type="PROSITE" id="PS50404">
    <property type="entry name" value="GST_NTER"/>
    <property type="match status" value="1"/>
</dbReference>
<dbReference type="Gene3D" id="3.40.30.10">
    <property type="entry name" value="Glutaredoxin"/>
    <property type="match status" value="1"/>
</dbReference>
<dbReference type="SUPFAM" id="SSF47616">
    <property type="entry name" value="GST C-terminal domain-like"/>
    <property type="match status" value="1"/>
</dbReference>
<dbReference type="PANTHER" id="PTHR44051:SF8">
    <property type="entry name" value="GLUTATHIONE S-TRANSFERASE GSTA"/>
    <property type="match status" value="1"/>
</dbReference>
<dbReference type="CDD" id="cd03057">
    <property type="entry name" value="GST_N_Beta"/>
    <property type="match status" value="1"/>
</dbReference>
<gene>
    <name evidence="2" type="ORF">ALO88_101263</name>
</gene>
<organism evidence="2 3">
    <name type="scientific">Pseudomonas syringae pv. antirrhini</name>
    <dbReference type="NCBI Taxonomy" id="251702"/>
    <lineage>
        <taxon>Bacteria</taxon>
        <taxon>Pseudomonadati</taxon>
        <taxon>Pseudomonadota</taxon>
        <taxon>Gammaproteobacteria</taxon>
        <taxon>Pseudomonadales</taxon>
        <taxon>Pseudomonadaceae</taxon>
        <taxon>Pseudomonas</taxon>
    </lineage>
</organism>
<keyword evidence="2" id="KW-0808">Transferase</keyword>
<name>A0A0P9J4M9_9PSED</name>
<dbReference type="EMBL" id="LJPT01000157">
    <property type="protein sequence ID" value="KPW44660.1"/>
    <property type="molecule type" value="Genomic_DNA"/>
</dbReference>
<protein>
    <submittedName>
        <fullName evidence="2">Glutathione S-transferase</fullName>
    </submittedName>
</protein>
<dbReference type="SUPFAM" id="SSF52833">
    <property type="entry name" value="Thioredoxin-like"/>
    <property type="match status" value="1"/>
</dbReference>
<sequence length="222" mass="25055">MYLLYYSPGACSLAAHILLEELGQPFKLEFRSALKGIGTQTPEYLSINPKGRVPALLCLESPIGDVAGVLTELPAILLYLANQSTPVRFIPDTPGELGRCLEWLNWLSGTVHSLSYGQVWRPQRFVDDESLFPAIVKKGRSNVMDNYTFIEQHIAAQSDSPLLSNYSIVHPVLLVFWMWGKWIDIDMGTHFPNWTQLVQSIIERPAVQRALATERIDINIFK</sequence>
<dbReference type="InterPro" id="IPR036282">
    <property type="entry name" value="Glutathione-S-Trfase_C_sf"/>
</dbReference>
<dbReference type="GO" id="GO:0016740">
    <property type="term" value="F:transferase activity"/>
    <property type="evidence" value="ECO:0007669"/>
    <property type="project" value="UniProtKB-KW"/>
</dbReference>
<dbReference type="InterPro" id="IPR004045">
    <property type="entry name" value="Glutathione_S-Trfase_N"/>
</dbReference>
<dbReference type="AlphaFoldDB" id="A0A0P9J4M9"/>
<comment type="caution">
    <text evidence="2">The sequence shown here is derived from an EMBL/GenBank/DDBJ whole genome shotgun (WGS) entry which is preliminary data.</text>
</comment>
<accession>A0A0P9J4M9</accession>
<dbReference type="Pfam" id="PF13409">
    <property type="entry name" value="GST_N_2"/>
    <property type="match status" value="1"/>
</dbReference>
<dbReference type="RefSeq" id="WP_054090552.1">
    <property type="nucleotide sequence ID" value="NZ_LJPT01000157.1"/>
</dbReference>
<evidence type="ECO:0000313" key="3">
    <source>
        <dbReference type="Proteomes" id="UP000050425"/>
    </source>
</evidence>
<dbReference type="PATRIC" id="fig|251702.3.peg.2326"/>
<evidence type="ECO:0000259" key="1">
    <source>
        <dbReference type="PROSITE" id="PS50404"/>
    </source>
</evidence>
<dbReference type="InterPro" id="IPR036249">
    <property type="entry name" value="Thioredoxin-like_sf"/>
</dbReference>
<evidence type="ECO:0000313" key="2">
    <source>
        <dbReference type="EMBL" id="KPW44660.1"/>
    </source>
</evidence>
<feature type="domain" description="GST N-terminal" evidence="1">
    <location>
        <begin position="1"/>
        <end position="88"/>
    </location>
</feature>
<dbReference type="PANTHER" id="PTHR44051">
    <property type="entry name" value="GLUTATHIONE S-TRANSFERASE-RELATED"/>
    <property type="match status" value="1"/>
</dbReference>
<reference evidence="2 3" key="1">
    <citation type="submission" date="2015-09" db="EMBL/GenBank/DDBJ databases">
        <title>Genome announcement of multiple Pseudomonas syringae strains.</title>
        <authorList>
            <person name="Thakur S."/>
            <person name="Wang P.W."/>
            <person name="Gong Y."/>
            <person name="Weir B.S."/>
            <person name="Guttman D.S."/>
        </authorList>
    </citation>
    <scope>NUCLEOTIDE SEQUENCE [LARGE SCALE GENOMIC DNA]</scope>
    <source>
        <strain evidence="2 3">ICMP4303</strain>
    </source>
</reference>